<evidence type="ECO:0000313" key="5">
    <source>
        <dbReference type="EMBL" id="KJS61051.1"/>
    </source>
</evidence>
<protein>
    <submittedName>
        <fullName evidence="5">GntR family transcriptional regulator</fullName>
    </submittedName>
</protein>
<dbReference type="PATRIC" id="fig|359131.3.peg.4048"/>
<keyword evidence="1" id="KW-0805">Transcription regulation</keyword>
<accession>A0A0F2TEW4</accession>
<evidence type="ECO:0000256" key="3">
    <source>
        <dbReference type="ARBA" id="ARBA00023163"/>
    </source>
</evidence>
<evidence type="ECO:0000256" key="1">
    <source>
        <dbReference type="ARBA" id="ARBA00023015"/>
    </source>
</evidence>
<dbReference type="SUPFAM" id="SSF64288">
    <property type="entry name" value="Chorismate lyase-like"/>
    <property type="match status" value="1"/>
</dbReference>
<feature type="domain" description="HTH gntR-type" evidence="4">
    <location>
        <begin position="9"/>
        <end position="77"/>
    </location>
</feature>
<evidence type="ECO:0000259" key="4">
    <source>
        <dbReference type="PROSITE" id="PS50949"/>
    </source>
</evidence>
<reference evidence="5 6" key="1">
    <citation type="submission" date="2015-02" db="EMBL/GenBank/DDBJ databases">
        <authorList>
            <person name="Ju K.-S."/>
            <person name="Doroghazi J.R."/>
            <person name="Metcalf W."/>
        </authorList>
    </citation>
    <scope>NUCLEOTIDE SEQUENCE [LARGE SCALE GENOMIC DNA]</scope>
    <source>
        <strain evidence="5 6">ATCC 31215</strain>
    </source>
</reference>
<dbReference type="InterPro" id="IPR028978">
    <property type="entry name" value="Chorismate_lyase_/UTRA_dom_sf"/>
</dbReference>
<proteinExistence type="predicted"/>
<dbReference type="GO" id="GO:0045892">
    <property type="term" value="P:negative regulation of DNA-templated transcription"/>
    <property type="evidence" value="ECO:0007669"/>
    <property type="project" value="TreeGrafter"/>
</dbReference>
<dbReference type="InterPro" id="IPR036390">
    <property type="entry name" value="WH_DNA-bd_sf"/>
</dbReference>
<dbReference type="PRINTS" id="PR00035">
    <property type="entry name" value="HTHGNTR"/>
</dbReference>
<dbReference type="EMBL" id="JZKH01000032">
    <property type="protein sequence ID" value="KJS61051.1"/>
    <property type="molecule type" value="Genomic_DNA"/>
</dbReference>
<dbReference type="InterPro" id="IPR050679">
    <property type="entry name" value="Bact_HTH_transcr_reg"/>
</dbReference>
<dbReference type="OrthoDB" id="3214900at2"/>
<keyword evidence="3" id="KW-0804">Transcription</keyword>
<dbReference type="RefSeq" id="WP_045697686.1">
    <property type="nucleotide sequence ID" value="NZ_JZKH01000032.1"/>
</dbReference>
<dbReference type="SMART" id="SM00345">
    <property type="entry name" value="HTH_GNTR"/>
    <property type="match status" value="1"/>
</dbReference>
<dbReference type="InterPro" id="IPR036388">
    <property type="entry name" value="WH-like_DNA-bd_sf"/>
</dbReference>
<dbReference type="Pfam" id="PF00392">
    <property type="entry name" value="GntR"/>
    <property type="match status" value="1"/>
</dbReference>
<dbReference type="GO" id="GO:0003677">
    <property type="term" value="F:DNA binding"/>
    <property type="evidence" value="ECO:0007669"/>
    <property type="project" value="UniProtKB-KW"/>
</dbReference>
<evidence type="ECO:0000256" key="2">
    <source>
        <dbReference type="ARBA" id="ARBA00023125"/>
    </source>
</evidence>
<dbReference type="SMART" id="SM00866">
    <property type="entry name" value="UTRA"/>
    <property type="match status" value="1"/>
</dbReference>
<dbReference type="CDD" id="cd07377">
    <property type="entry name" value="WHTH_GntR"/>
    <property type="match status" value="1"/>
</dbReference>
<dbReference type="SUPFAM" id="SSF46785">
    <property type="entry name" value="Winged helix' DNA-binding domain"/>
    <property type="match status" value="1"/>
</dbReference>
<dbReference type="PROSITE" id="PS50949">
    <property type="entry name" value="HTH_GNTR"/>
    <property type="match status" value="1"/>
</dbReference>
<name>A0A0F2TEW4_STRR3</name>
<comment type="caution">
    <text evidence="5">The sequence shown here is derived from an EMBL/GenBank/DDBJ whole genome shotgun (WGS) entry which is preliminary data.</text>
</comment>
<dbReference type="Gene3D" id="1.10.10.10">
    <property type="entry name" value="Winged helix-like DNA-binding domain superfamily/Winged helix DNA-binding domain"/>
    <property type="match status" value="1"/>
</dbReference>
<dbReference type="InterPro" id="IPR000524">
    <property type="entry name" value="Tscrpt_reg_HTH_GntR"/>
</dbReference>
<dbReference type="Proteomes" id="UP000033699">
    <property type="component" value="Unassembled WGS sequence"/>
</dbReference>
<dbReference type="Gene3D" id="3.40.1410.10">
    <property type="entry name" value="Chorismate lyase-like"/>
    <property type="match status" value="1"/>
</dbReference>
<sequence>MSGSSGEKQPKYQRIADTLKAAIDAGRYRAGDRLPGENDLMDEYGVARMTARQALGVLQSEGIAEARRGAGVFVRDFRPLRRRGIQRLAQGQWGSGRSIWSADIDNRTLVVDQVSVSERGAPEHVARVLGVDPGAPMCVRHRRFVLDGKPVLLSTSYLPALLVAGTAITREDTGPGGTYARLAEIGAKPVHFREEVRSRMPSAEESARLDLSAGTPVILICRTAFADEGQVVELNEMILDAASYVLEYDFDA</sequence>
<dbReference type="InterPro" id="IPR011663">
    <property type="entry name" value="UTRA"/>
</dbReference>
<keyword evidence="2" id="KW-0238">DNA-binding</keyword>
<keyword evidence="6" id="KW-1185">Reference proteome</keyword>
<dbReference type="PANTHER" id="PTHR44846:SF17">
    <property type="entry name" value="GNTR-FAMILY TRANSCRIPTIONAL REGULATOR"/>
    <property type="match status" value="1"/>
</dbReference>
<gene>
    <name evidence="5" type="ORF">VM95_17330</name>
</gene>
<dbReference type="AlphaFoldDB" id="A0A0F2TEW4"/>
<dbReference type="Pfam" id="PF07702">
    <property type="entry name" value="UTRA"/>
    <property type="match status" value="1"/>
</dbReference>
<organism evidence="5 6">
    <name type="scientific">Streptomyces rubellomurinus (strain ATCC 31215)</name>
    <dbReference type="NCBI Taxonomy" id="359131"/>
    <lineage>
        <taxon>Bacteria</taxon>
        <taxon>Bacillati</taxon>
        <taxon>Actinomycetota</taxon>
        <taxon>Actinomycetes</taxon>
        <taxon>Kitasatosporales</taxon>
        <taxon>Streptomycetaceae</taxon>
        <taxon>Streptomyces</taxon>
    </lineage>
</organism>
<dbReference type="PANTHER" id="PTHR44846">
    <property type="entry name" value="MANNOSYL-D-GLYCERATE TRANSPORT/METABOLISM SYSTEM REPRESSOR MNGR-RELATED"/>
    <property type="match status" value="1"/>
</dbReference>
<evidence type="ECO:0000313" key="6">
    <source>
        <dbReference type="Proteomes" id="UP000033699"/>
    </source>
</evidence>
<dbReference type="GO" id="GO:0003700">
    <property type="term" value="F:DNA-binding transcription factor activity"/>
    <property type="evidence" value="ECO:0007669"/>
    <property type="project" value="InterPro"/>
</dbReference>